<dbReference type="AlphaFoldDB" id="A0A3Q3VWI7"/>
<keyword evidence="2" id="KW-1133">Transmembrane helix</keyword>
<evidence type="ECO:0000313" key="5">
    <source>
        <dbReference type="Proteomes" id="UP000261620"/>
    </source>
</evidence>
<dbReference type="InterPro" id="IPR042355">
    <property type="entry name" value="IGFLR1"/>
</dbReference>
<dbReference type="Gene3D" id="2.10.50.10">
    <property type="entry name" value="Tumor Necrosis Factor Receptor, subunit A, domain 2"/>
    <property type="match status" value="1"/>
</dbReference>
<sequence>MTRHSKRCLDLTTYWDPNTSSCVPCKIKKGRKVTPNCGYDDDGGRHEIGTVQCEPVTFNDGSTAHCRPCKVCPAGSHIVSPCNRTDDTRCLVARLTLDPALHQVTLLCYVRHTKSCNKNWFPQSKFNRHLLSFCLAGVVPVAIIISVVLAVLCVIYVKRKRGLHIQSNLQVKISTAILSAPLQTVLDHLDTLEELVILLDPDVQGVKSTKHLASLCSFPSTWITYTYSMKESKSPLKAVLEGISSRQPDWTVRHLANMLRLMERNDAITVLAKLQLSKLEV</sequence>
<comment type="caution">
    <text evidence="1">Lacks conserved residue(s) required for the propagation of feature annotation.</text>
</comment>
<dbReference type="PANTHER" id="PTHR14657:SF2">
    <property type="entry name" value="IGF-LIKE FAMILY RECEPTOR 1"/>
    <property type="match status" value="1"/>
</dbReference>
<name>A0A3Q3VWI7_MOLML</name>
<reference evidence="4" key="1">
    <citation type="submission" date="2025-08" db="UniProtKB">
        <authorList>
            <consortium name="Ensembl"/>
        </authorList>
    </citation>
    <scope>IDENTIFICATION</scope>
</reference>
<dbReference type="SUPFAM" id="SSF47986">
    <property type="entry name" value="DEATH domain"/>
    <property type="match status" value="1"/>
</dbReference>
<evidence type="ECO:0000256" key="1">
    <source>
        <dbReference type="PROSITE-ProRule" id="PRU00206"/>
    </source>
</evidence>
<keyword evidence="1" id="KW-1015">Disulfide bond</keyword>
<feature type="transmembrane region" description="Helical" evidence="2">
    <location>
        <begin position="130"/>
        <end position="157"/>
    </location>
</feature>
<dbReference type="InterPro" id="IPR001368">
    <property type="entry name" value="TNFR/NGFR_Cys_rich_reg"/>
</dbReference>
<accession>A0A3Q3VWI7</accession>
<dbReference type="PROSITE" id="PS50050">
    <property type="entry name" value="TNFR_NGFR_2"/>
    <property type="match status" value="1"/>
</dbReference>
<keyword evidence="5" id="KW-1185">Reference proteome</keyword>
<dbReference type="OMA" id="HLCRPKE"/>
<organism evidence="4 5">
    <name type="scientific">Mola mola</name>
    <name type="common">Ocean sunfish</name>
    <name type="synonym">Tetraodon mola</name>
    <dbReference type="NCBI Taxonomy" id="94237"/>
    <lineage>
        <taxon>Eukaryota</taxon>
        <taxon>Metazoa</taxon>
        <taxon>Chordata</taxon>
        <taxon>Craniata</taxon>
        <taxon>Vertebrata</taxon>
        <taxon>Euteleostomi</taxon>
        <taxon>Actinopterygii</taxon>
        <taxon>Neopterygii</taxon>
        <taxon>Teleostei</taxon>
        <taxon>Neoteleostei</taxon>
        <taxon>Acanthomorphata</taxon>
        <taxon>Eupercaria</taxon>
        <taxon>Tetraodontiformes</taxon>
        <taxon>Molidae</taxon>
        <taxon>Mola</taxon>
    </lineage>
</organism>
<dbReference type="SMART" id="SM00208">
    <property type="entry name" value="TNFR"/>
    <property type="match status" value="1"/>
</dbReference>
<dbReference type="STRING" id="94237.ENSMMOP00000000504"/>
<evidence type="ECO:0000313" key="4">
    <source>
        <dbReference type="Ensembl" id="ENSMMOP00000000504.1"/>
    </source>
</evidence>
<protein>
    <recommendedName>
        <fullName evidence="3">TNFR-Cys domain-containing protein</fullName>
    </recommendedName>
</protein>
<feature type="domain" description="TNFR-Cys" evidence="3">
    <location>
        <begin position="52"/>
        <end position="90"/>
    </location>
</feature>
<dbReference type="Gene3D" id="1.10.533.10">
    <property type="entry name" value="Death Domain, Fas"/>
    <property type="match status" value="1"/>
</dbReference>
<proteinExistence type="predicted"/>
<dbReference type="Proteomes" id="UP000261620">
    <property type="component" value="Unplaced"/>
</dbReference>
<dbReference type="Pfam" id="PF00020">
    <property type="entry name" value="TNFR_c6"/>
    <property type="match status" value="1"/>
</dbReference>
<dbReference type="InterPro" id="IPR011029">
    <property type="entry name" value="DEATH-like_dom_sf"/>
</dbReference>
<dbReference type="Ensembl" id="ENSMMOT00000000511.1">
    <property type="protein sequence ID" value="ENSMMOP00000000504.1"/>
    <property type="gene ID" value="ENSMMOG00000000433.1"/>
</dbReference>
<evidence type="ECO:0000259" key="3">
    <source>
        <dbReference type="PROSITE" id="PS50050"/>
    </source>
</evidence>
<evidence type="ECO:0000256" key="2">
    <source>
        <dbReference type="SAM" id="Phobius"/>
    </source>
</evidence>
<feature type="disulfide bond" evidence="1">
    <location>
        <begin position="69"/>
        <end position="82"/>
    </location>
</feature>
<keyword evidence="2" id="KW-0472">Membrane</keyword>
<reference evidence="4" key="2">
    <citation type="submission" date="2025-09" db="UniProtKB">
        <authorList>
            <consortium name="Ensembl"/>
        </authorList>
    </citation>
    <scope>IDENTIFICATION</scope>
</reference>
<dbReference type="PANTHER" id="PTHR14657">
    <property type="entry name" value="IGF-LIKE FAMILY RECEPTOR 1"/>
    <property type="match status" value="1"/>
</dbReference>
<dbReference type="GO" id="GO:0005886">
    <property type="term" value="C:plasma membrane"/>
    <property type="evidence" value="ECO:0007669"/>
    <property type="project" value="TreeGrafter"/>
</dbReference>
<feature type="repeat" description="TNFR-Cys" evidence="1">
    <location>
        <begin position="52"/>
        <end position="90"/>
    </location>
</feature>
<feature type="disulfide bond" evidence="1">
    <location>
        <begin position="72"/>
        <end position="90"/>
    </location>
</feature>
<dbReference type="PROSITE" id="PS00652">
    <property type="entry name" value="TNFR_NGFR_1"/>
    <property type="match status" value="1"/>
</dbReference>
<keyword evidence="2" id="KW-0812">Transmembrane</keyword>